<evidence type="ECO:0000313" key="1">
    <source>
        <dbReference type="EMBL" id="MBD8014211.1"/>
    </source>
</evidence>
<name>A0ABR8WBX9_9BACL</name>
<dbReference type="PIRSF" id="PIRSF001439">
    <property type="entry name" value="CryM"/>
    <property type="match status" value="1"/>
</dbReference>
<dbReference type="Proteomes" id="UP000658980">
    <property type="component" value="Unassembled WGS sequence"/>
</dbReference>
<evidence type="ECO:0000313" key="2">
    <source>
        <dbReference type="Proteomes" id="UP000658980"/>
    </source>
</evidence>
<dbReference type="InterPro" id="IPR023401">
    <property type="entry name" value="ODC_N"/>
</dbReference>
<dbReference type="RefSeq" id="WP_191714395.1">
    <property type="nucleotide sequence ID" value="NZ_JACSPU010000001.1"/>
</dbReference>
<dbReference type="SUPFAM" id="SSF51735">
    <property type="entry name" value="NAD(P)-binding Rossmann-fold domains"/>
    <property type="match status" value="1"/>
</dbReference>
<sequence length="342" mass="38085">MEQTLLLNQEEIKELVTMKDVVKLVDKTFQDMGNEKTVNPTKVLLDLGETAAYPPYEGFMNAMPAYIGWQDIAGIKWAGGLLGKRKELGLPYITSMILLINPQIGNFVSVMDGAYITNFRTGAQTANALKYIKRGQKSIKVGLYGAGMQGRTQTMALSEVFDIEELIVYDIYREVAEKFKESMESYVRGNIKIAKEPSEVAQNVDAIICVTQSKDSFLKDEWVQPGTVVFPMGSYQEVENEFILNADHIVVDHVEQCLHRGVLKDLNEQGKVTKEHIDATIGELAIGVKTIEDFRNKRVICIPIGTGAMDISVAKFAMDEAKKRKMGKPFDFLGTGEIATPL</sequence>
<dbReference type="PANTHER" id="PTHR13812:SF19">
    <property type="entry name" value="KETIMINE REDUCTASE MU-CRYSTALLIN"/>
    <property type="match status" value="1"/>
</dbReference>
<dbReference type="InterPro" id="IPR003462">
    <property type="entry name" value="ODC_Mu_crystall"/>
</dbReference>
<dbReference type="PANTHER" id="PTHR13812">
    <property type="entry name" value="KETIMINE REDUCTASE MU-CRYSTALLIN"/>
    <property type="match status" value="1"/>
</dbReference>
<keyword evidence="2" id="KW-1185">Reference proteome</keyword>
<dbReference type="InterPro" id="IPR036291">
    <property type="entry name" value="NAD(P)-bd_dom_sf"/>
</dbReference>
<organism evidence="1 2">
    <name type="scientific">Planococcus wigleyi</name>
    <dbReference type="NCBI Taxonomy" id="2762216"/>
    <lineage>
        <taxon>Bacteria</taxon>
        <taxon>Bacillati</taxon>
        <taxon>Bacillota</taxon>
        <taxon>Bacilli</taxon>
        <taxon>Bacillales</taxon>
        <taxon>Caryophanaceae</taxon>
        <taxon>Planococcus</taxon>
    </lineage>
</organism>
<gene>
    <name evidence="1" type="ORF">H9630_05195</name>
</gene>
<dbReference type="Gene3D" id="3.30.1780.10">
    <property type="entry name" value="ornithine cyclodeaminase, domain 1"/>
    <property type="match status" value="1"/>
</dbReference>
<reference evidence="1 2" key="1">
    <citation type="submission" date="2020-08" db="EMBL/GenBank/DDBJ databases">
        <title>A Genomic Blueprint of the Chicken Gut Microbiome.</title>
        <authorList>
            <person name="Gilroy R."/>
            <person name="Ravi A."/>
            <person name="Getino M."/>
            <person name="Pursley I."/>
            <person name="Horton D.L."/>
            <person name="Alikhan N.-F."/>
            <person name="Baker D."/>
            <person name="Gharbi K."/>
            <person name="Hall N."/>
            <person name="Watson M."/>
            <person name="Adriaenssens E.M."/>
            <person name="Foster-Nyarko E."/>
            <person name="Jarju S."/>
            <person name="Secka A."/>
            <person name="Antonio M."/>
            <person name="Oren A."/>
            <person name="Chaudhuri R."/>
            <person name="La Ragione R.M."/>
            <person name="Hildebrand F."/>
            <person name="Pallen M.J."/>
        </authorList>
    </citation>
    <scope>NUCLEOTIDE SEQUENCE [LARGE SCALE GENOMIC DNA]</scope>
    <source>
        <strain evidence="1 2">Sa1BUA13</strain>
    </source>
</reference>
<dbReference type="Gene3D" id="3.40.50.720">
    <property type="entry name" value="NAD(P)-binding Rossmann-like Domain"/>
    <property type="match status" value="1"/>
</dbReference>
<comment type="caution">
    <text evidence="1">The sequence shown here is derived from an EMBL/GenBank/DDBJ whole genome shotgun (WGS) entry which is preliminary data.</text>
</comment>
<dbReference type="Pfam" id="PF02423">
    <property type="entry name" value="OCD_Mu_crystall"/>
    <property type="match status" value="1"/>
</dbReference>
<protein>
    <submittedName>
        <fullName evidence="1">Ornithine cyclodeaminase family protein</fullName>
    </submittedName>
</protein>
<proteinExistence type="predicted"/>
<dbReference type="EMBL" id="JACSPU010000001">
    <property type="protein sequence ID" value="MBD8014211.1"/>
    <property type="molecule type" value="Genomic_DNA"/>
</dbReference>
<accession>A0ABR8WBX9</accession>